<dbReference type="AlphaFoldDB" id="A0A2P5X2Q8"/>
<dbReference type="Pfam" id="PF02519">
    <property type="entry name" value="Auxin_inducible"/>
    <property type="match status" value="1"/>
</dbReference>
<protein>
    <submittedName>
        <fullName evidence="4">Uncharacterized protein</fullName>
    </submittedName>
</protein>
<dbReference type="EMBL" id="KZ665836">
    <property type="protein sequence ID" value="PPR97599.1"/>
    <property type="molecule type" value="Genomic_DNA"/>
</dbReference>
<organism evidence="4 5">
    <name type="scientific">Gossypium barbadense</name>
    <name type="common">Sea Island cotton</name>
    <name type="synonym">Hibiscus barbadensis</name>
    <dbReference type="NCBI Taxonomy" id="3634"/>
    <lineage>
        <taxon>Eukaryota</taxon>
        <taxon>Viridiplantae</taxon>
        <taxon>Streptophyta</taxon>
        <taxon>Embryophyta</taxon>
        <taxon>Tracheophyta</taxon>
        <taxon>Spermatophyta</taxon>
        <taxon>Magnoliopsida</taxon>
        <taxon>eudicotyledons</taxon>
        <taxon>Gunneridae</taxon>
        <taxon>Pentapetalae</taxon>
        <taxon>rosids</taxon>
        <taxon>malvids</taxon>
        <taxon>Malvales</taxon>
        <taxon>Malvaceae</taxon>
        <taxon>Malvoideae</taxon>
        <taxon>Gossypium</taxon>
    </lineage>
</organism>
<dbReference type="Proteomes" id="UP000239757">
    <property type="component" value="Unassembled WGS sequence"/>
</dbReference>
<accession>A0A2P5X2Q8</accession>
<reference evidence="4 5" key="1">
    <citation type="submission" date="2015-01" db="EMBL/GenBank/DDBJ databases">
        <title>Genome of allotetraploid Gossypium barbadense reveals genomic plasticity and fiber elongation in cotton evolution.</title>
        <authorList>
            <person name="Chen X."/>
            <person name="Liu X."/>
            <person name="Zhao B."/>
            <person name="Zheng H."/>
            <person name="Hu Y."/>
            <person name="Lu G."/>
            <person name="Yang C."/>
            <person name="Chen J."/>
            <person name="Shan C."/>
            <person name="Zhang L."/>
            <person name="Zhou Y."/>
            <person name="Wang L."/>
            <person name="Guo W."/>
            <person name="Bai Y."/>
            <person name="Ruan J."/>
            <person name="Shangguan X."/>
            <person name="Mao Y."/>
            <person name="Jiang J."/>
            <person name="Zhu Y."/>
            <person name="Lei J."/>
            <person name="Kang H."/>
            <person name="Chen S."/>
            <person name="He X."/>
            <person name="Wang R."/>
            <person name="Wang Y."/>
            <person name="Chen J."/>
            <person name="Wang L."/>
            <person name="Yu S."/>
            <person name="Wang B."/>
            <person name="Wei J."/>
            <person name="Song S."/>
            <person name="Lu X."/>
            <person name="Gao Z."/>
            <person name="Gu W."/>
            <person name="Deng X."/>
            <person name="Ma D."/>
            <person name="Wang S."/>
            <person name="Liang W."/>
            <person name="Fang L."/>
            <person name="Cai C."/>
            <person name="Zhu X."/>
            <person name="Zhou B."/>
            <person name="Zhang Y."/>
            <person name="Chen Z."/>
            <person name="Xu S."/>
            <person name="Zhu R."/>
            <person name="Wang S."/>
            <person name="Zhang T."/>
            <person name="Zhao G."/>
        </authorList>
    </citation>
    <scope>NUCLEOTIDE SEQUENCE [LARGE SCALE GENOMIC DNA]</scope>
    <source>
        <strain evidence="5">cv. Xinhai21</strain>
        <tissue evidence="4">Leaf</tissue>
    </source>
</reference>
<evidence type="ECO:0000256" key="2">
    <source>
        <dbReference type="ARBA" id="ARBA00022473"/>
    </source>
</evidence>
<keyword evidence="2" id="KW-0217">Developmental protein</keyword>
<dbReference type="OrthoDB" id="1936278at2759"/>
<evidence type="ECO:0000313" key="5">
    <source>
        <dbReference type="Proteomes" id="UP000239757"/>
    </source>
</evidence>
<dbReference type="GO" id="GO:0009733">
    <property type="term" value="P:response to auxin"/>
    <property type="evidence" value="ECO:0007669"/>
    <property type="project" value="InterPro"/>
</dbReference>
<evidence type="ECO:0000256" key="1">
    <source>
        <dbReference type="ARBA" id="ARBA00006974"/>
    </source>
</evidence>
<proteinExistence type="inferred from homology"/>
<sequence length="209" mass="24259">MMRSKKLVVALARKWKTMAGFGRRTISINRKPERAGHFVVYSSDKRRFVVPLAYLRTKIFQELLRLSEEEFGMPKDGPITLPCDAAVLEYVLSLLQSQWNMKMPVNRTQKPSQDPIKKDTQAQTLRMRGFPSRSQEMVAFTLYALELEFEPLYFRWPSPFLASTATMPSLQSKETIYDTMRRGLKVAYLIIDFIVLSSLELKYFQASLD</sequence>
<evidence type="ECO:0000256" key="3">
    <source>
        <dbReference type="ARBA" id="ARBA00022604"/>
    </source>
</evidence>
<keyword evidence="3" id="KW-0341">Growth regulation</keyword>
<name>A0A2P5X2Q8_GOSBA</name>
<gene>
    <name evidence="4" type="ORF">GOBAR_AA23060</name>
</gene>
<dbReference type="InterPro" id="IPR003676">
    <property type="entry name" value="SAUR_fam"/>
</dbReference>
<comment type="similarity">
    <text evidence="1">Belongs to the ARG7 family.</text>
</comment>
<dbReference type="PANTHER" id="PTHR31175:SF120">
    <property type="entry name" value="OS09G0547100 PROTEIN"/>
    <property type="match status" value="1"/>
</dbReference>
<evidence type="ECO:0000313" key="4">
    <source>
        <dbReference type="EMBL" id="PPR97599.1"/>
    </source>
</evidence>
<dbReference type="PANTHER" id="PTHR31175">
    <property type="entry name" value="AUXIN-RESPONSIVE FAMILY PROTEIN"/>
    <property type="match status" value="1"/>
</dbReference>